<dbReference type="InterPro" id="IPR036188">
    <property type="entry name" value="FAD/NAD-bd_sf"/>
</dbReference>
<dbReference type="PANTHER" id="PTHR48105">
    <property type="entry name" value="THIOREDOXIN REDUCTASE 1-RELATED-RELATED"/>
    <property type="match status" value="1"/>
</dbReference>
<evidence type="ECO:0000313" key="6">
    <source>
        <dbReference type="EMBL" id="MBL3680166.1"/>
    </source>
</evidence>
<name>A0ABS1SIG1_9MICO</name>
<protein>
    <submittedName>
        <fullName evidence="6">NAD(P)/FAD-dependent oxidoreductase</fullName>
    </submittedName>
</protein>
<dbReference type="Gene3D" id="3.50.50.60">
    <property type="entry name" value="FAD/NAD(P)-binding domain"/>
    <property type="match status" value="2"/>
</dbReference>
<evidence type="ECO:0000313" key="7">
    <source>
        <dbReference type="Proteomes" id="UP001645859"/>
    </source>
</evidence>
<proteinExistence type="predicted"/>
<feature type="domain" description="FAD/NAD(P)-binding" evidence="5">
    <location>
        <begin position="30"/>
        <end position="324"/>
    </location>
</feature>
<organism evidence="6 7">
    <name type="scientific">Leucobacter chromiireducens subsp. solipictus</name>
    <dbReference type="NCBI Taxonomy" id="398235"/>
    <lineage>
        <taxon>Bacteria</taxon>
        <taxon>Bacillati</taxon>
        <taxon>Actinomycetota</taxon>
        <taxon>Actinomycetes</taxon>
        <taxon>Micrococcales</taxon>
        <taxon>Microbacteriaceae</taxon>
        <taxon>Leucobacter</taxon>
    </lineage>
</organism>
<keyword evidence="2" id="KW-0560">Oxidoreductase</keyword>
<evidence type="ECO:0000256" key="4">
    <source>
        <dbReference type="SAM" id="MobiDB-lite"/>
    </source>
</evidence>
<dbReference type="SUPFAM" id="SSF51905">
    <property type="entry name" value="FAD/NAD(P)-binding domain"/>
    <property type="match status" value="1"/>
</dbReference>
<feature type="region of interest" description="Disordered" evidence="4">
    <location>
        <begin position="1"/>
        <end position="31"/>
    </location>
</feature>
<dbReference type="Pfam" id="PF07992">
    <property type="entry name" value="Pyr_redox_2"/>
    <property type="match status" value="1"/>
</dbReference>
<reference evidence="6 7" key="1">
    <citation type="submission" date="2018-09" db="EMBL/GenBank/DDBJ databases">
        <title>Comparative genomics of Leucobacter spp.</title>
        <authorList>
            <person name="Reis A.C."/>
            <person name="Kolvenbach B.A."/>
            <person name="Corvini P.F.X."/>
            <person name="Nunes O.C."/>
        </authorList>
    </citation>
    <scope>NUCLEOTIDE SEQUENCE [LARGE SCALE GENOMIC DNA]</scope>
    <source>
        <strain evidence="6 7">TAN 31504</strain>
    </source>
</reference>
<dbReference type="EMBL" id="QYAC01000006">
    <property type="protein sequence ID" value="MBL3680166.1"/>
    <property type="molecule type" value="Genomic_DNA"/>
</dbReference>
<sequence>MSELSQASPSEPSQDPASPGESSEDAPIGVAIIGGGPAGLSAGLQLVRANRRIAILDSNRPRHSATLRSHGFLTRDGASPLELRRLGREEFEAYPTAQFAQAMTREVTPLSHEAAVAAGFPDGIGFRVRGSGIRGAADVEFVARRVLIAAGLTEELPALPMIRAYYGTALHSCVECDGFEKTSKPLALIGETSDLFARALLISRFSSDLIVFTNGAETIRPEQEAQLAAIGIRVERRPIDDIVGEKAEMLGVRLADGEVIPRVGGFVRPRWHAPVEFMGELPLERDDWGLVVTDDRGETTVRGVYAVGDIVPPGPQQLIIAAGNGARVAAKLNMDMIRGALGVGLVDE</sequence>
<dbReference type="PRINTS" id="PR00469">
    <property type="entry name" value="PNDRDTASEII"/>
</dbReference>
<feature type="compositionally biased region" description="Polar residues" evidence="4">
    <location>
        <begin position="1"/>
        <end position="16"/>
    </location>
</feature>
<dbReference type="InterPro" id="IPR050097">
    <property type="entry name" value="Ferredoxin-NADP_redctase_2"/>
</dbReference>
<dbReference type="InterPro" id="IPR023753">
    <property type="entry name" value="FAD/NAD-binding_dom"/>
</dbReference>
<evidence type="ECO:0000256" key="3">
    <source>
        <dbReference type="ARBA" id="ARBA00048132"/>
    </source>
</evidence>
<gene>
    <name evidence="6" type="ORF">D3230_12850</name>
</gene>
<comment type="caution">
    <text evidence="6">The sequence shown here is derived from an EMBL/GenBank/DDBJ whole genome shotgun (WGS) entry which is preliminary data.</text>
</comment>
<evidence type="ECO:0000256" key="2">
    <source>
        <dbReference type="ARBA" id="ARBA00023002"/>
    </source>
</evidence>
<keyword evidence="7" id="KW-1185">Reference proteome</keyword>
<keyword evidence="1" id="KW-0285">Flavoprotein</keyword>
<dbReference type="PRINTS" id="PR00368">
    <property type="entry name" value="FADPNR"/>
</dbReference>
<comment type="catalytic activity">
    <reaction evidence="3">
        <text>[thioredoxin]-dithiol + NADP(+) = [thioredoxin]-disulfide + NADPH + H(+)</text>
        <dbReference type="Rhea" id="RHEA:20345"/>
        <dbReference type="Rhea" id="RHEA-COMP:10698"/>
        <dbReference type="Rhea" id="RHEA-COMP:10700"/>
        <dbReference type="ChEBI" id="CHEBI:15378"/>
        <dbReference type="ChEBI" id="CHEBI:29950"/>
        <dbReference type="ChEBI" id="CHEBI:50058"/>
        <dbReference type="ChEBI" id="CHEBI:57783"/>
        <dbReference type="ChEBI" id="CHEBI:58349"/>
        <dbReference type="EC" id="1.8.1.9"/>
    </reaction>
</comment>
<dbReference type="Proteomes" id="UP001645859">
    <property type="component" value="Unassembled WGS sequence"/>
</dbReference>
<evidence type="ECO:0000256" key="1">
    <source>
        <dbReference type="ARBA" id="ARBA00022630"/>
    </source>
</evidence>
<accession>A0ABS1SIG1</accession>
<evidence type="ECO:0000259" key="5">
    <source>
        <dbReference type="Pfam" id="PF07992"/>
    </source>
</evidence>